<keyword evidence="2" id="KW-0472">Membrane</keyword>
<sequence>MSARADREPVAADDDEPDDVELPESERMRAFEQADVQHGGFPFVYYISVLGGCLAASSLSSAMSSRNRVSLSGG</sequence>
<feature type="region of interest" description="Disordered" evidence="1">
    <location>
        <begin position="1"/>
        <end position="25"/>
    </location>
</feature>
<feature type="transmembrane region" description="Helical" evidence="2">
    <location>
        <begin position="43"/>
        <end position="62"/>
    </location>
</feature>
<evidence type="ECO:0000256" key="2">
    <source>
        <dbReference type="SAM" id="Phobius"/>
    </source>
</evidence>
<evidence type="ECO:0000256" key="1">
    <source>
        <dbReference type="SAM" id="MobiDB-lite"/>
    </source>
</evidence>
<feature type="compositionally biased region" description="Basic and acidic residues" evidence="1">
    <location>
        <begin position="1"/>
        <end position="10"/>
    </location>
</feature>
<evidence type="ECO:0000313" key="3">
    <source>
        <dbReference type="EMBL" id="PIR94032.1"/>
    </source>
</evidence>
<dbReference type="Proteomes" id="UP000229901">
    <property type="component" value="Unassembled WGS sequence"/>
</dbReference>
<accession>A0A2H0V4M6</accession>
<dbReference type="EMBL" id="PFAP01000022">
    <property type="protein sequence ID" value="PIR94032.1"/>
    <property type="molecule type" value="Genomic_DNA"/>
</dbReference>
<keyword evidence="2" id="KW-1133">Transmembrane helix</keyword>
<gene>
    <name evidence="3" type="ORF">COT97_03445</name>
</gene>
<organism evidence="3 4">
    <name type="scientific">Candidatus Falkowbacteria bacterium CG10_big_fil_rev_8_21_14_0_10_39_11</name>
    <dbReference type="NCBI Taxonomy" id="1974565"/>
    <lineage>
        <taxon>Bacteria</taxon>
        <taxon>Candidatus Falkowiibacteriota</taxon>
    </lineage>
</organism>
<reference evidence="4" key="1">
    <citation type="submission" date="2017-09" db="EMBL/GenBank/DDBJ databases">
        <title>Depth-based differentiation of microbial function through sediment-hosted aquifers and enrichment of novel symbionts in the deep terrestrial subsurface.</title>
        <authorList>
            <person name="Probst A.J."/>
            <person name="Ladd B."/>
            <person name="Jarett J.K."/>
            <person name="Geller-Mcgrath D.E."/>
            <person name="Sieber C.M.K."/>
            <person name="Emerson J.B."/>
            <person name="Anantharaman K."/>
            <person name="Thomas B.C."/>
            <person name="Malmstrom R."/>
            <person name="Stieglmeier M."/>
            <person name="Klingl A."/>
            <person name="Woyke T."/>
            <person name="Ryan C.M."/>
            <person name="Banfield J.F."/>
        </authorList>
    </citation>
    <scope>NUCLEOTIDE SEQUENCE [LARGE SCALE GENOMIC DNA]</scope>
</reference>
<proteinExistence type="predicted"/>
<feature type="compositionally biased region" description="Acidic residues" evidence="1">
    <location>
        <begin position="11"/>
        <end position="23"/>
    </location>
</feature>
<protein>
    <submittedName>
        <fullName evidence="3">Uncharacterized protein</fullName>
    </submittedName>
</protein>
<name>A0A2H0V4M6_9BACT</name>
<keyword evidence="2" id="KW-0812">Transmembrane</keyword>
<evidence type="ECO:0000313" key="4">
    <source>
        <dbReference type="Proteomes" id="UP000229901"/>
    </source>
</evidence>
<comment type="caution">
    <text evidence="3">The sequence shown here is derived from an EMBL/GenBank/DDBJ whole genome shotgun (WGS) entry which is preliminary data.</text>
</comment>
<dbReference type="AlphaFoldDB" id="A0A2H0V4M6"/>